<dbReference type="OrthoDB" id="303153at2759"/>
<evidence type="ECO:0000313" key="1">
    <source>
        <dbReference type="EMBL" id="CAD8106549.1"/>
    </source>
</evidence>
<proteinExistence type="predicted"/>
<keyword evidence="2" id="KW-1185">Reference proteome</keyword>
<dbReference type="EMBL" id="CAJJDN010000087">
    <property type="protein sequence ID" value="CAD8106549.1"/>
    <property type="molecule type" value="Genomic_DNA"/>
</dbReference>
<evidence type="ECO:0000313" key="2">
    <source>
        <dbReference type="Proteomes" id="UP000692954"/>
    </source>
</evidence>
<accession>A0A8S1PVE9</accession>
<comment type="caution">
    <text evidence="1">The sequence shown here is derived from an EMBL/GenBank/DDBJ whole genome shotgun (WGS) entry which is preliminary data.</text>
</comment>
<reference evidence="1" key="1">
    <citation type="submission" date="2021-01" db="EMBL/GenBank/DDBJ databases">
        <authorList>
            <consortium name="Genoscope - CEA"/>
            <person name="William W."/>
        </authorList>
    </citation>
    <scope>NUCLEOTIDE SEQUENCE</scope>
</reference>
<dbReference type="Proteomes" id="UP000692954">
    <property type="component" value="Unassembled WGS sequence"/>
</dbReference>
<gene>
    <name evidence="1" type="ORF">PSON_ATCC_30995.1.T0870038</name>
</gene>
<protein>
    <submittedName>
        <fullName evidence="1">Uncharacterized protein</fullName>
    </submittedName>
</protein>
<dbReference type="AlphaFoldDB" id="A0A8S1PVE9"/>
<sequence length="102" mass="12245">MLTTFNSSNSIFKKDRYRLISFLLLKHLKTHHKDIFMQNLNIRILLKKKNHHQLRNLKNDFEAKQLTLEYFGSFQLISDILELQIDANCLVDIQELCYYLSN</sequence>
<name>A0A8S1PVE9_9CILI</name>
<organism evidence="1 2">
    <name type="scientific">Paramecium sonneborni</name>
    <dbReference type="NCBI Taxonomy" id="65129"/>
    <lineage>
        <taxon>Eukaryota</taxon>
        <taxon>Sar</taxon>
        <taxon>Alveolata</taxon>
        <taxon>Ciliophora</taxon>
        <taxon>Intramacronucleata</taxon>
        <taxon>Oligohymenophorea</taxon>
        <taxon>Peniculida</taxon>
        <taxon>Parameciidae</taxon>
        <taxon>Paramecium</taxon>
    </lineage>
</organism>